<evidence type="ECO:0000256" key="2">
    <source>
        <dbReference type="ARBA" id="ARBA00022679"/>
    </source>
</evidence>
<keyword evidence="2 6" id="KW-0808">Transferase</keyword>
<dbReference type="PIRSF" id="PIRSF000806">
    <property type="entry name" value="UDPGP"/>
    <property type="match status" value="1"/>
</dbReference>
<dbReference type="KEGG" id="nli:G3M70_17375"/>
<evidence type="ECO:0000313" key="6">
    <source>
        <dbReference type="EMBL" id="QPJ63550.1"/>
    </source>
</evidence>
<dbReference type="SUPFAM" id="SSF53448">
    <property type="entry name" value="Nucleotide-diphospho-sugar transferases"/>
    <property type="match status" value="1"/>
</dbReference>
<dbReference type="PANTHER" id="PTHR43511">
    <property type="match status" value="1"/>
</dbReference>
<name>A0A7T0BZ02_9BACT</name>
<evidence type="ECO:0000256" key="5">
    <source>
        <dbReference type="PIRSR" id="PIRSR000806-2"/>
    </source>
</evidence>
<organism evidence="6 7">
    <name type="scientific">Candidatus Nitronauta litoralis</name>
    <dbReference type="NCBI Taxonomy" id="2705533"/>
    <lineage>
        <taxon>Bacteria</taxon>
        <taxon>Pseudomonadati</taxon>
        <taxon>Nitrospinota/Tectimicrobiota group</taxon>
        <taxon>Nitrospinota</taxon>
        <taxon>Nitrospinia</taxon>
        <taxon>Nitrospinales</taxon>
        <taxon>Nitrospinaceae</taxon>
        <taxon>Candidatus Nitronauta</taxon>
    </lineage>
</organism>
<dbReference type="InterPro" id="IPR029044">
    <property type="entry name" value="Nucleotide-diphossugar_trans"/>
</dbReference>
<feature type="binding site" evidence="5">
    <location>
        <position position="179"/>
    </location>
    <ligand>
        <name>UTP</name>
        <dbReference type="ChEBI" id="CHEBI:46398"/>
    </ligand>
</feature>
<gene>
    <name evidence="6" type="ORF">G3M70_17375</name>
</gene>
<evidence type="ECO:0000256" key="3">
    <source>
        <dbReference type="ARBA" id="ARBA00022695"/>
    </source>
</evidence>
<evidence type="ECO:0000313" key="7">
    <source>
        <dbReference type="Proteomes" id="UP000594688"/>
    </source>
</evidence>
<dbReference type="InterPro" id="IPR002618">
    <property type="entry name" value="UDPGP_fam"/>
</dbReference>
<evidence type="ECO:0000256" key="1">
    <source>
        <dbReference type="ARBA" id="ARBA00010401"/>
    </source>
</evidence>
<dbReference type="Pfam" id="PF01704">
    <property type="entry name" value="UDPGP"/>
    <property type="match status" value="1"/>
</dbReference>
<feature type="binding site" evidence="5">
    <location>
        <position position="151"/>
    </location>
    <ligand>
        <name>UTP</name>
        <dbReference type="ChEBI" id="CHEBI:46398"/>
    </ligand>
</feature>
<dbReference type="Gene3D" id="2.160.10.10">
    <property type="entry name" value="Hexapeptide repeat proteins"/>
    <property type="match status" value="1"/>
</dbReference>
<dbReference type="AlphaFoldDB" id="A0A7T0BZ02"/>
<dbReference type="Gene3D" id="3.90.550.10">
    <property type="entry name" value="Spore Coat Polysaccharide Biosynthesis Protein SpsA, Chain A"/>
    <property type="match status" value="1"/>
</dbReference>
<proteinExistence type="inferred from homology"/>
<feature type="binding site" evidence="4">
    <location>
        <position position="180"/>
    </location>
    <ligand>
        <name>substrate</name>
    </ligand>
</feature>
<dbReference type="Proteomes" id="UP000594688">
    <property type="component" value="Chromosome"/>
</dbReference>
<protein>
    <submittedName>
        <fullName evidence="6">UTP--glucose-1-phosphate uridylyltransferase</fullName>
    </submittedName>
</protein>
<feature type="binding site" evidence="5">
    <location>
        <position position="348"/>
    </location>
    <ligand>
        <name>UTP</name>
        <dbReference type="ChEBI" id="CHEBI:46398"/>
    </ligand>
</feature>
<dbReference type="EMBL" id="CP048685">
    <property type="protein sequence ID" value="QPJ63550.1"/>
    <property type="molecule type" value="Genomic_DNA"/>
</dbReference>
<dbReference type="GO" id="GO:0006011">
    <property type="term" value="P:UDP-alpha-D-glucose metabolic process"/>
    <property type="evidence" value="ECO:0007669"/>
    <property type="project" value="InterPro"/>
</dbReference>
<feature type="binding site" evidence="5">
    <location>
        <position position="91"/>
    </location>
    <ligand>
        <name>UTP</name>
        <dbReference type="ChEBI" id="CHEBI:46398"/>
    </ligand>
</feature>
<accession>A0A7T0BZ02</accession>
<dbReference type="FunFam" id="3.90.550.10:FF:000002">
    <property type="entry name" value="UTP--glucose-1-phosphate uridylyltransferase"/>
    <property type="match status" value="1"/>
</dbReference>
<evidence type="ECO:0000256" key="4">
    <source>
        <dbReference type="PIRSR" id="PIRSR000806-1"/>
    </source>
</evidence>
<dbReference type="GO" id="GO:0003983">
    <property type="term" value="F:UTP:glucose-1-phosphate uridylyltransferase activity"/>
    <property type="evidence" value="ECO:0007669"/>
    <property type="project" value="InterPro"/>
</dbReference>
<dbReference type="InterPro" id="IPR016267">
    <property type="entry name" value="UDPGP_trans"/>
</dbReference>
<reference evidence="6 7" key="1">
    <citation type="submission" date="2020-02" db="EMBL/GenBank/DDBJ databases">
        <title>Genomic and physiological characterization of two novel Nitrospinaceae genera.</title>
        <authorList>
            <person name="Mueller A.J."/>
            <person name="Jung M.-Y."/>
            <person name="Strachan C.R."/>
            <person name="Herbold C.W."/>
            <person name="Kirkegaard R.H."/>
            <person name="Daims H."/>
        </authorList>
    </citation>
    <scope>NUCLEOTIDE SEQUENCE [LARGE SCALE GENOMIC DNA]</scope>
    <source>
        <strain evidence="6">EB</strain>
    </source>
</reference>
<feature type="binding site" evidence="5">
    <location>
        <position position="210"/>
    </location>
    <ligand>
        <name>UTP</name>
        <dbReference type="ChEBI" id="CHEBI:46398"/>
    </ligand>
</feature>
<comment type="similarity">
    <text evidence="1">Belongs to the UDPGP type 1 family.</text>
</comment>
<keyword evidence="3 6" id="KW-0548">Nucleotidyltransferase</keyword>
<sequence length="452" mass="50327">MIDSNVKKALSELGMPKQALDQYLRLYGKFLSGPSLVQDWSAVCTPDSSHLFPYENLEDPDAGKSTELHKKLVVLKLNGGLGTSMGCQGPKSAIVVKNGKSFLELIGDQVRHLQSKASVALSLMNSFYTHDETLKLVESFFSKIPLTCFQQNRFPRIDEKSLLPLQLESFGENTWYPPGHGDLYCCIEEQGLLDGWLDEGKEVLFVSNADNLGAAVDEKILNHIVKNNIPFLMELTPKTTADLKGGTVYQDQGRLKLLELGNVPPEHVKEFQGMEKFKVFNTNNIWIHLPSLKKRLNEGLMDLPIIANRKTIQGEKVIQLETAVGAGLECFKDSVGLVVSRSRFAPVKTTSDLLRVQSDIYIEREGNLELNPERCLEGLPEVSLNGPLEDTRDFEKRIPVIPGMLELKRLEIEGDVIFKGRATLQGVVQLNGTTKPLVIEEGAVLKDCVLRN</sequence>